<dbReference type="Pfam" id="PF14690">
    <property type="entry name" value="Zn_ribbon_ISL3"/>
    <property type="match status" value="1"/>
</dbReference>
<organism evidence="2 3">
    <name type="scientific">Polaromonas vacuolata</name>
    <dbReference type="NCBI Taxonomy" id="37448"/>
    <lineage>
        <taxon>Bacteria</taxon>
        <taxon>Pseudomonadati</taxon>
        <taxon>Pseudomonadota</taxon>
        <taxon>Betaproteobacteria</taxon>
        <taxon>Burkholderiales</taxon>
        <taxon>Comamonadaceae</taxon>
        <taxon>Polaromonas</taxon>
    </lineage>
</organism>
<proteinExistence type="predicted"/>
<dbReference type="InterPro" id="IPR029261">
    <property type="entry name" value="Transposase_Znf"/>
</dbReference>
<dbReference type="Proteomes" id="UP000502041">
    <property type="component" value="Chromosome"/>
</dbReference>
<reference evidence="2 3" key="1">
    <citation type="submission" date="2020-04" db="EMBL/GenBank/DDBJ databases">
        <title>Complete genome of a Psychrophilic, Marine, Gas Vacuolate Bacterium Polaromonas vacuolata KCTC 22033T.</title>
        <authorList>
            <person name="Hwang K."/>
            <person name="Kim K.M."/>
        </authorList>
    </citation>
    <scope>NUCLEOTIDE SEQUENCE [LARGE SCALE GENOMIC DNA]</scope>
    <source>
        <strain evidence="2 3">KCTC 22033</strain>
    </source>
</reference>
<evidence type="ECO:0000259" key="1">
    <source>
        <dbReference type="Pfam" id="PF14690"/>
    </source>
</evidence>
<feature type="domain" description="Transposase IS204/IS1001/IS1096/IS1165 zinc-finger" evidence="1">
    <location>
        <begin position="42"/>
        <end position="83"/>
    </location>
</feature>
<evidence type="ECO:0000313" key="3">
    <source>
        <dbReference type="Proteomes" id="UP000502041"/>
    </source>
</evidence>
<dbReference type="AlphaFoldDB" id="A0A6H2HDP9"/>
<protein>
    <recommendedName>
        <fullName evidence="1">Transposase IS204/IS1001/IS1096/IS1165 zinc-finger domain-containing protein</fullName>
    </recommendedName>
</protein>
<sequence>MNDTTLYEHLIGLKTPWSVNKVDLSLEDQRVVVEVVLKKAQVCADPTDPTKRAHIHGWTNREWRHLDTCQFEKLIKSRMPQLKYSDRTGQELVGPWA</sequence>
<gene>
    <name evidence="2" type="ORF">HC248_03292</name>
</gene>
<dbReference type="EMBL" id="CP051461">
    <property type="protein sequence ID" value="QJC57960.1"/>
    <property type="molecule type" value="Genomic_DNA"/>
</dbReference>
<accession>A0A6H2HDP9</accession>
<keyword evidence="3" id="KW-1185">Reference proteome</keyword>
<dbReference type="KEGG" id="pvac:HC248_03292"/>
<name>A0A6H2HDP9_9BURK</name>
<evidence type="ECO:0000313" key="2">
    <source>
        <dbReference type="EMBL" id="QJC57960.1"/>
    </source>
</evidence>